<name>A0A0H2S335_9AGAM</name>
<proteinExistence type="inferred from homology"/>
<feature type="region of interest" description="Disordered" evidence="6">
    <location>
        <begin position="573"/>
        <end position="592"/>
    </location>
</feature>
<evidence type="ECO:0000256" key="4">
    <source>
        <dbReference type="ARBA" id="ARBA00022989"/>
    </source>
</evidence>
<dbReference type="AlphaFoldDB" id="A0A0H2S335"/>
<protein>
    <submittedName>
        <fullName evidence="8">DUF726-domain-containing protein</fullName>
    </submittedName>
</protein>
<evidence type="ECO:0000256" key="3">
    <source>
        <dbReference type="ARBA" id="ARBA00022692"/>
    </source>
</evidence>
<evidence type="ECO:0000256" key="1">
    <source>
        <dbReference type="ARBA" id="ARBA00004141"/>
    </source>
</evidence>
<dbReference type="STRING" id="27342.A0A0H2S335"/>
<feature type="transmembrane region" description="Helical" evidence="7">
    <location>
        <begin position="230"/>
        <end position="254"/>
    </location>
</feature>
<keyword evidence="9" id="KW-1185">Reference proteome</keyword>
<evidence type="ECO:0000256" key="2">
    <source>
        <dbReference type="ARBA" id="ARBA00009824"/>
    </source>
</evidence>
<sequence>MTLNVELDKLTPPKDITPEERNAAFEFIRRKIASHRHTAARYVEEERRVASEGDDEHSKGYDEQFVKELNKWANALLQNAWVACGEPGQECPIIDELSDTSTRGLAPLPSDEQMNKLVNTMTFLHITTTKQYSAHARALLSLLPGDTFPDERVIAETLKHPDAALRNAAEAAESTRAEKASANKTWRKIGIGASAVAGGALIGITGGLAAPLVGAGVTTVLAWLGAGGTAAGLLASGLAGSTAVCTALFGAYGARTSARMAGRHLKDVEDFAVLPVTRTTAGSTPDPSAVSETLAVRICVSGWLADQTDVTAPWTVFDTSKTDTYALQWEIAALQKLSSALGDLIKSHAMKYVKAEIIRRTVFASLMASLSPIVWLKIGKLIDNPWSNARALAIKTGVLLATLLKERAFGNRPVTLTGYSLGSLVILSALNELSRLPPSETAHLVEDVFLMGTPAPAGDLKMWTRVRRVVAGRLVNAYVSAEEDYVLAVLSRLSLSSLSSAAVFADWGVAGLQPVPVSGVENIKVEGVYGHVQWRGMVGRTLATCGARGLDMDEVHLQESFVVERLKEAEDGEMVDADEEKRLMNDESLEPK</sequence>
<dbReference type="Proteomes" id="UP000053477">
    <property type="component" value="Unassembled WGS sequence"/>
</dbReference>
<accession>A0A0H2S335</accession>
<feature type="transmembrane region" description="Helical" evidence="7">
    <location>
        <begin position="357"/>
        <end position="376"/>
    </location>
</feature>
<gene>
    <name evidence="8" type="ORF">SCHPADRAFT_845083</name>
</gene>
<dbReference type="PANTHER" id="PTHR17920:SF22">
    <property type="entry name" value="DUF726 DOMAIN PROTEIN (AFU_ORTHOLOGUE AFUA_2G12860)"/>
    <property type="match status" value="1"/>
</dbReference>
<dbReference type="InterPro" id="IPR007941">
    <property type="entry name" value="DUF726"/>
</dbReference>
<keyword evidence="3 7" id="KW-0812">Transmembrane</keyword>
<comment type="subcellular location">
    <subcellularLocation>
        <location evidence="1">Membrane</location>
        <topology evidence="1">Multi-pass membrane protein</topology>
    </subcellularLocation>
</comment>
<dbReference type="PANTHER" id="PTHR17920">
    <property type="entry name" value="TRANSMEMBRANE AND COILED-COIL DOMAIN-CONTAINING PROTEIN 4 TMCO4"/>
    <property type="match status" value="1"/>
</dbReference>
<dbReference type="SUPFAM" id="SSF53474">
    <property type="entry name" value="alpha/beta-Hydrolases"/>
    <property type="match status" value="1"/>
</dbReference>
<evidence type="ECO:0000313" key="8">
    <source>
        <dbReference type="EMBL" id="KLO18362.1"/>
    </source>
</evidence>
<dbReference type="GO" id="GO:0016020">
    <property type="term" value="C:membrane"/>
    <property type="evidence" value="ECO:0007669"/>
    <property type="project" value="UniProtKB-SubCell"/>
</dbReference>
<evidence type="ECO:0000256" key="5">
    <source>
        <dbReference type="ARBA" id="ARBA00023136"/>
    </source>
</evidence>
<feature type="compositionally biased region" description="Basic and acidic residues" evidence="6">
    <location>
        <begin position="579"/>
        <end position="592"/>
    </location>
</feature>
<dbReference type="FunCoup" id="A0A0H2S335">
    <property type="interactions" value="10"/>
</dbReference>
<evidence type="ECO:0000256" key="7">
    <source>
        <dbReference type="SAM" id="Phobius"/>
    </source>
</evidence>
<reference evidence="8 9" key="1">
    <citation type="submission" date="2015-04" db="EMBL/GenBank/DDBJ databases">
        <title>Complete genome sequence of Schizopora paradoxa KUC8140, a cosmopolitan wood degrader in East Asia.</title>
        <authorList>
            <consortium name="DOE Joint Genome Institute"/>
            <person name="Min B."/>
            <person name="Park H."/>
            <person name="Jang Y."/>
            <person name="Kim J.-J."/>
            <person name="Kim K.H."/>
            <person name="Pangilinan J."/>
            <person name="Lipzen A."/>
            <person name="Riley R."/>
            <person name="Grigoriev I.V."/>
            <person name="Spatafora J.W."/>
            <person name="Choi I.-G."/>
        </authorList>
    </citation>
    <scope>NUCLEOTIDE SEQUENCE [LARGE SCALE GENOMIC DNA]</scope>
    <source>
        <strain evidence="8 9">KUC8140</strain>
    </source>
</reference>
<keyword evidence="4 7" id="KW-1133">Transmembrane helix</keyword>
<dbReference type="InParanoid" id="A0A0H2S335"/>
<dbReference type="EMBL" id="KQ085895">
    <property type="protein sequence ID" value="KLO18362.1"/>
    <property type="molecule type" value="Genomic_DNA"/>
</dbReference>
<evidence type="ECO:0000256" key="6">
    <source>
        <dbReference type="SAM" id="MobiDB-lite"/>
    </source>
</evidence>
<dbReference type="OrthoDB" id="277931at2759"/>
<dbReference type="InterPro" id="IPR029058">
    <property type="entry name" value="AB_hydrolase_fold"/>
</dbReference>
<keyword evidence="5 7" id="KW-0472">Membrane</keyword>
<organism evidence="8 9">
    <name type="scientific">Schizopora paradoxa</name>
    <dbReference type="NCBI Taxonomy" id="27342"/>
    <lineage>
        <taxon>Eukaryota</taxon>
        <taxon>Fungi</taxon>
        <taxon>Dikarya</taxon>
        <taxon>Basidiomycota</taxon>
        <taxon>Agaricomycotina</taxon>
        <taxon>Agaricomycetes</taxon>
        <taxon>Hymenochaetales</taxon>
        <taxon>Schizoporaceae</taxon>
        <taxon>Schizopora</taxon>
    </lineage>
</organism>
<evidence type="ECO:0000313" key="9">
    <source>
        <dbReference type="Proteomes" id="UP000053477"/>
    </source>
</evidence>
<comment type="similarity">
    <text evidence="2">Belongs to the TMCO4 family.</text>
</comment>
<dbReference type="Pfam" id="PF05277">
    <property type="entry name" value="DUF726"/>
    <property type="match status" value="1"/>
</dbReference>
<feature type="transmembrane region" description="Helical" evidence="7">
    <location>
        <begin position="189"/>
        <end position="210"/>
    </location>
</feature>